<dbReference type="InterPro" id="IPR036291">
    <property type="entry name" value="NAD(P)-bd_dom_sf"/>
</dbReference>
<evidence type="ECO:0000256" key="3">
    <source>
        <dbReference type="ARBA" id="ARBA00023002"/>
    </source>
</evidence>
<dbReference type="PROSITE" id="PS00061">
    <property type="entry name" value="ADH_SHORT"/>
    <property type="match status" value="1"/>
</dbReference>
<evidence type="ECO:0000256" key="4">
    <source>
        <dbReference type="ARBA" id="ARBA00060719"/>
    </source>
</evidence>
<dbReference type="GO" id="GO:0050664">
    <property type="term" value="F:oxidoreductase activity, acting on NAD(P)H, oxygen as acceptor"/>
    <property type="evidence" value="ECO:0007669"/>
    <property type="project" value="TreeGrafter"/>
</dbReference>
<dbReference type="GO" id="GO:0047038">
    <property type="term" value="F:D-arabinitol 2-dehydrogenase activity"/>
    <property type="evidence" value="ECO:0007669"/>
    <property type="project" value="UniProtKB-EC"/>
</dbReference>
<keyword evidence="3" id="KW-0560">Oxidoreductase</keyword>
<dbReference type="EMBL" id="RBNJ01006476">
    <property type="protein sequence ID" value="RUS28550.1"/>
    <property type="molecule type" value="Genomic_DNA"/>
</dbReference>
<organism evidence="7 8">
    <name type="scientific">Jimgerdemannia flammicorona</name>
    <dbReference type="NCBI Taxonomy" id="994334"/>
    <lineage>
        <taxon>Eukaryota</taxon>
        <taxon>Fungi</taxon>
        <taxon>Fungi incertae sedis</taxon>
        <taxon>Mucoromycota</taxon>
        <taxon>Mucoromycotina</taxon>
        <taxon>Endogonomycetes</taxon>
        <taxon>Endogonales</taxon>
        <taxon>Endogonaceae</taxon>
        <taxon>Jimgerdemannia</taxon>
    </lineage>
</organism>
<dbReference type="SUPFAM" id="SSF51735">
    <property type="entry name" value="NAD(P)-binding Rossmann-fold domains"/>
    <property type="match status" value="1"/>
</dbReference>
<dbReference type="PANTHER" id="PTHR43008">
    <property type="entry name" value="BENZIL REDUCTASE"/>
    <property type="match status" value="1"/>
</dbReference>
<protein>
    <recommendedName>
        <fullName evidence="6">D-arabinitol 2-dehydrogenase [ribulose-forming]</fullName>
        <ecNumber evidence="5">1.1.1.250</ecNumber>
    </recommendedName>
</protein>
<evidence type="ECO:0000256" key="1">
    <source>
        <dbReference type="ARBA" id="ARBA00006484"/>
    </source>
</evidence>
<proteinExistence type="inferred from homology"/>
<accession>A0A433QFH1</accession>
<evidence type="ECO:0000256" key="2">
    <source>
        <dbReference type="ARBA" id="ARBA00022857"/>
    </source>
</evidence>
<comment type="caution">
    <text evidence="7">The sequence shown here is derived from an EMBL/GenBank/DDBJ whole genome shotgun (WGS) entry which is preliminary data.</text>
</comment>
<dbReference type="FunFam" id="3.40.50.720:FF:000240">
    <property type="entry name" value="SDR family oxidoreductase"/>
    <property type="match status" value="1"/>
</dbReference>
<dbReference type="Proteomes" id="UP000274822">
    <property type="component" value="Unassembled WGS sequence"/>
</dbReference>
<dbReference type="EC" id="1.1.1.250" evidence="5"/>
<dbReference type="AlphaFoldDB" id="A0A433QFH1"/>
<evidence type="ECO:0000256" key="6">
    <source>
        <dbReference type="ARBA" id="ARBA00070881"/>
    </source>
</evidence>
<keyword evidence="8" id="KW-1185">Reference proteome</keyword>
<gene>
    <name evidence="7" type="ORF">BC938DRAFT_481755</name>
</gene>
<dbReference type="PRINTS" id="PR00081">
    <property type="entry name" value="GDHRDH"/>
</dbReference>
<evidence type="ECO:0000313" key="7">
    <source>
        <dbReference type="EMBL" id="RUS28550.1"/>
    </source>
</evidence>
<reference evidence="7 8" key="1">
    <citation type="journal article" date="2018" name="New Phytol.">
        <title>Phylogenomics of Endogonaceae and evolution of mycorrhizas within Mucoromycota.</title>
        <authorList>
            <person name="Chang Y."/>
            <person name="Desiro A."/>
            <person name="Na H."/>
            <person name="Sandor L."/>
            <person name="Lipzen A."/>
            <person name="Clum A."/>
            <person name="Barry K."/>
            <person name="Grigoriev I.V."/>
            <person name="Martin F.M."/>
            <person name="Stajich J.E."/>
            <person name="Smith M.E."/>
            <person name="Bonito G."/>
            <person name="Spatafora J.W."/>
        </authorList>
    </citation>
    <scope>NUCLEOTIDE SEQUENCE [LARGE SCALE GENOMIC DNA]</scope>
    <source>
        <strain evidence="7 8">AD002</strain>
    </source>
</reference>
<dbReference type="InterPro" id="IPR020904">
    <property type="entry name" value="Sc_DH/Rdtase_CS"/>
</dbReference>
<dbReference type="InterPro" id="IPR002347">
    <property type="entry name" value="SDR_fam"/>
</dbReference>
<dbReference type="Pfam" id="PF13561">
    <property type="entry name" value="adh_short_C2"/>
    <property type="match status" value="1"/>
</dbReference>
<evidence type="ECO:0000313" key="8">
    <source>
        <dbReference type="Proteomes" id="UP000274822"/>
    </source>
</evidence>
<dbReference type="PRINTS" id="PR00080">
    <property type="entry name" value="SDRFAMILY"/>
</dbReference>
<comment type="pathway">
    <text evidence="4">Carbohydrate metabolism; D-arabinitol metabolism.</text>
</comment>
<dbReference type="PANTHER" id="PTHR43008:SF14">
    <property type="entry name" value="DEHYDROGENASE ARBD, PUTATIVE-RELATED"/>
    <property type="match status" value="1"/>
</dbReference>
<name>A0A433QFH1_9FUNG</name>
<dbReference type="Gene3D" id="3.40.50.720">
    <property type="entry name" value="NAD(P)-binding Rossmann-like Domain"/>
    <property type="match status" value="1"/>
</dbReference>
<sequence length="372" mass="40176">MHIGISIAKNNNAASELLKRFECSLSCLNSVIYLFLNSPTATRRNAIKRICKLHGQPILGLLSTTLPLIPWHRNNMSLLDQFSLKGKTAVVTGGARGLGLEMMRAFAEVGASVACIDVLPELGKHSVNDIHRDFGVLATTWECDVTDDEQVRTTFDAIAKKHGSINVLVTAAGVVKNFRAEQYPAADFRRLMDVNVNGTFFCAQAAGNHMIAQATGGSIILIASMSGSIVNRPQPQCAYNASKGAVIMLAKSLATEWAPRGIRVNSLSPGYMETGLTKALFEKEGENGPVLKATWEGHTPIGRIGKPHELKAMAVYLASSASSFVTGELSDSDGRGERVRWGMRRGRGRGAKMEDLMKSGEVVRATTDGCNW</sequence>
<comment type="similarity">
    <text evidence="1">Belongs to the short-chain dehydrogenases/reductases (SDR) family.</text>
</comment>
<keyword evidence="2" id="KW-0521">NADP</keyword>
<dbReference type="GO" id="GO:0005975">
    <property type="term" value="P:carbohydrate metabolic process"/>
    <property type="evidence" value="ECO:0007669"/>
    <property type="project" value="UniProtKB-ARBA"/>
</dbReference>
<evidence type="ECO:0000256" key="5">
    <source>
        <dbReference type="ARBA" id="ARBA00066831"/>
    </source>
</evidence>